<feature type="region of interest" description="Disordered" evidence="1">
    <location>
        <begin position="1"/>
        <end position="20"/>
    </location>
</feature>
<protein>
    <submittedName>
        <fullName evidence="3">Uncharacterized protein</fullName>
    </submittedName>
</protein>
<feature type="transmembrane region" description="Helical" evidence="2">
    <location>
        <begin position="54"/>
        <end position="75"/>
    </location>
</feature>
<reference evidence="3 4" key="1">
    <citation type="submission" date="2019-11" db="EMBL/GenBank/DDBJ databases">
        <authorList>
            <person name="Criscuolo A."/>
        </authorList>
    </citation>
    <scope>NUCLEOTIDE SEQUENCE [LARGE SCALE GENOMIC DNA]</scope>
    <source>
        <strain evidence="3">CIP111667</strain>
    </source>
</reference>
<dbReference type="EMBL" id="CACRYJ010000028">
    <property type="protein sequence ID" value="VZO36851.1"/>
    <property type="molecule type" value="Genomic_DNA"/>
</dbReference>
<name>A0A7M4DIN9_9MICO</name>
<keyword evidence="2" id="KW-1133">Transmembrane helix</keyword>
<evidence type="ECO:0000313" key="3">
    <source>
        <dbReference type="EMBL" id="VZO36851.1"/>
    </source>
</evidence>
<organism evidence="3 4">
    <name type="scientific">Occultella aeris</name>
    <dbReference type="NCBI Taxonomy" id="2761496"/>
    <lineage>
        <taxon>Bacteria</taxon>
        <taxon>Bacillati</taxon>
        <taxon>Actinomycetota</taxon>
        <taxon>Actinomycetes</taxon>
        <taxon>Micrococcales</taxon>
        <taxon>Ruaniaceae</taxon>
        <taxon>Occultella</taxon>
    </lineage>
</organism>
<evidence type="ECO:0000313" key="4">
    <source>
        <dbReference type="Proteomes" id="UP000419743"/>
    </source>
</evidence>
<keyword evidence="4" id="KW-1185">Reference proteome</keyword>
<evidence type="ECO:0000256" key="1">
    <source>
        <dbReference type="SAM" id="MobiDB-lite"/>
    </source>
</evidence>
<proteinExistence type="predicted"/>
<accession>A0A7M4DIN9</accession>
<keyword evidence="2" id="KW-0812">Transmembrane</keyword>
<dbReference type="AlphaFoldDB" id="A0A7M4DIN9"/>
<comment type="caution">
    <text evidence="3">The sequence shown here is derived from an EMBL/GenBank/DDBJ whole genome shotgun (WGS) entry which is preliminary data.</text>
</comment>
<evidence type="ECO:0000256" key="2">
    <source>
        <dbReference type="SAM" id="Phobius"/>
    </source>
</evidence>
<gene>
    <name evidence="3" type="ORF">HALOF300_01992</name>
</gene>
<feature type="transmembrane region" description="Helical" evidence="2">
    <location>
        <begin position="24"/>
        <end position="48"/>
    </location>
</feature>
<dbReference type="Proteomes" id="UP000419743">
    <property type="component" value="Unassembled WGS sequence"/>
</dbReference>
<sequence>MSRSRAPAPTPSGRPQHDRTRRGLPIVLGAVVAPVLILVLLAATGVLGRLGQPWTTIIVVVLLFVAFGAGAMLYARVAETRADAEEQVYDGEWSAWAQANGWRVQTQEAVDPLLVPLALPRGHRLVGPRRAMAGRFDGRDARVESWRSEEPLHRVNAYGQARRELVVLAARAPLPAFAAGVNADRGFDRWEPFPGIVGGRGMTLHSGPGLPAKVTLMVAPGDLQLVTPVVAFLLGELVGRVDAPVTVASDGSRVVVSAPDGTGPDDRARRISLAQSFLAAFGV</sequence>
<keyword evidence="2" id="KW-0472">Membrane</keyword>